<proteinExistence type="predicted"/>
<dbReference type="Proteomes" id="UP000761534">
    <property type="component" value="Unassembled WGS sequence"/>
</dbReference>
<evidence type="ECO:0000313" key="2">
    <source>
        <dbReference type="Proteomes" id="UP000761534"/>
    </source>
</evidence>
<evidence type="ECO:0000313" key="1">
    <source>
        <dbReference type="EMBL" id="KAA8917683.1"/>
    </source>
</evidence>
<protein>
    <submittedName>
        <fullName evidence="1">Uncharacterized protein</fullName>
    </submittedName>
</protein>
<dbReference type="Gene3D" id="3.40.50.1820">
    <property type="entry name" value="alpha/beta hydrolase"/>
    <property type="match status" value="1"/>
</dbReference>
<dbReference type="AlphaFoldDB" id="A0A642VE82"/>
<name>A0A642VE82_9ASCO</name>
<dbReference type="InterPro" id="IPR029058">
    <property type="entry name" value="AB_hydrolase_fold"/>
</dbReference>
<comment type="caution">
    <text evidence="1">The sequence shown here is derived from an EMBL/GenBank/DDBJ whole genome shotgun (WGS) entry which is preliminary data.</text>
</comment>
<sequence>MAEIGRRRLEAQLNHATSGDISGGRHSQRQTMHPSLEYYLYVPNGWTQTTLLVIMTTGDGDKLKEAFRPFADKQGISILSPIFPREDGNYSFLHHNGIRYDELLLQMVHEARTENVSIVGDKFLLYGFGAAAQFVNRFTFLHASKLLGVSMGDPTNVTQLDDELDWPLGTKNCNMKKELEIDDLKQLQVHLFIATNTVKTSCTMHLPNELDLLEQSLNSQGVVTRKSIIPAESTEEEKCWYAVMNFFADAMKISNSLTT</sequence>
<accession>A0A642VE82</accession>
<dbReference type="VEuPathDB" id="FungiDB:TRICI_000180"/>
<reference evidence="1" key="1">
    <citation type="journal article" date="2019" name="G3 (Bethesda)">
        <title>Genome Assemblies of Two Rare Opportunistic Yeast Pathogens: Diutina rugosa (syn. Candida rugosa) and Trichomonascus ciferrii (syn. Candida ciferrii).</title>
        <authorList>
            <person name="Mixao V."/>
            <person name="Saus E."/>
            <person name="Hansen A.P."/>
            <person name="Lass-Florl C."/>
            <person name="Gabaldon T."/>
        </authorList>
    </citation>
    <scope>NUCLEOTIDE SEQUENCE</scope>
    <source>
        <strain evidence="1">CBS 4856</strain>
    </source>
</reference>
<dbReference type="OrthoDB" id="2334691at2759"/>
<organism evidence="1 2">
    <name type="scientific">Trichomonascus ciferrii</name>
    <dbReference type="NCBI Taxonomy" id="44093"/>
    <lineage>
        <taxon>Eukaryota</taxon>
        <taxon>Fungi</taxon>
        <taxon>Dikarya</taxon>
        <taxon>Ascomycota</taxon>
        <taxon>Saccharomycotina</taxon>
        <taxon>Dipodascomycetes</taxon>
        <taxon>Dipodascales</taxon>
        <taxon>Trichomonascaceae</taxon>
        <taxon>Trichomonascus</taxon>
        <taxon>Trichomonascus ciferrii complex</taxon>
    </lineage>
</organism>
<gene>
    <name evidence="1" type="ORF">TRICI_000180</name>
</gene>
<dbReference type="EMBL" id="SWFS01000017">
    <property type="protein sequence ID" value="KAA8917683.1"/>
    <property type="molecule type" value="Genomic_DNA"/>
</dbReference>
<keyword evidence="2" id="KW-1185">Reference proteome</keyword>